<dbReference type="AlphaFoldDB" id="A0A0A1FFW6"/>
<name>A0A0A1FFW6_9BURK</name>
<gene>
    <name evidence="2" type="ORF">LT85_2569</name>
</gene>
<keyword evidence="3" id="KW-1185">Reference proteome</keyword>
<keyword evidence="1" id="KW-1133">Transmembrane helix</keyword>
<proteinExistence type="predicted"/>
<dbReference type="KEGG" id="care:LT85_2569"/>
<dbReference type="Proteomes" id="UP000030302">
    <property type="component" value="Chromosome"/>
</dbReference>
<accession>A0A0A1FFW6</accession>
<keyword evidence="1" id="KW-0812">Transmembrane</keyword>
<dbReference type="HOGENOM" id="CLU_3097633_0_0_4"/>
<feature type="transmembrane region" description="Helical" evidence="1">
    <location>
        <begin position="20"/>
        <end position="38"/>
    </location>
</feature>
<evidence type="ECO:0000256" key="1">
    <source>
        <dbReference type="SAM" id="Phobius"/>
    </source>
</evidence>
<protein>
    <submittedName>
        <fullName evidence="2">Uncharacterized protein</fullName>
    </submittedName>
</protein>
<evidence type="ECO:0000313" key="3">
    <source>
        <dbReference type="Proteomes" id="UP000030302"/>
    </source>
</evidence>
<reference evidence="3" key="1">
    <citation type="journal article" date="2014" name="Soil Biol. Biochem.">
        <title>Structure and function of bacterial communities in ageing soils: Insights from the Mendocino ecological staircase.</title>
        <authorList>
            <person name="Uroz S."/>
            <person name="Tech J.J."/>
            <person name="Sawaya N.A."/>
            <person name="Frey-Klett P."/>
            <person name="Leveau J.H.J."/>
        </authorList>
    </citation>
    <scope>NUCLEOTIDE SEQUENCE [LARGE SCALE GENOMIC DNA]</scope>
    <source>
        <strain evidence="3">Cal35</strain>
    </source>
</reference>
<evidence type="ECO:0000313" key="2">
    <source>
        <dbReference type="EMBL" id="AIY41727.1"/>
    </source>
</evidence>
<dbReference type="EMBL" id="CP009962">
    <property type="protein sequence ID" value="AIY41727.1"/>
    <property type="molecule type" value="Genomic_DNA"/>
</dbReference>
<keyword evidence="1" id="KW-0472">Membrane</keyword>
<organism evidence="2 3">
    <name type="scientific">Collimonas arenae</name>
    <dbReference type="NCBI Taxonomy" id="279058"/>
    <lineage>
        <taxon>Bacteria</taxon>
        <taxon>Pseudomonadati</taxon>
        <taxon>Pseudomonadota</taxon>
        <taxon>Betaproteobacteria</taxon>
        <taxon>Burkholderiales</taxon>
        <taxon>Oxalobacteraceae</taxon>
        <taxon>Collimonas</taxon>
    </lineage>
</organism>
<sequence length="51" mass="5761">MCLPVIGNVITQAGYYQNGWFFLRIHAYLTLLVAASNLPKKRFHPLSGQLV</sequence>